<evidence type="ECO:0000256" key="2">
    <source>
        <dbReference type="ARBA" id="ARBA00022714"/>
    </source>
</evidence>
<dbReference type="KEGG" id="oxy:HCG48_18425"/>
<dbReference type="EMBL" id="CP051167">
    <property type="protein sequence ID" value="QIZ72306.1"/>
    <property type="molecule type" value="Genomic_DNA"/>
</dbReference>
<protein>
    <submittedName>
        <fullName evidence="8">(2Fe-2S)-binding protein</fullName>
    </submittedName>
</protein>
<sequence>MPQIQAQGKTIECDRGANLRKVLLDNDVELYNGPAKAFNCHGLGTCGTCTVEVEGEVSEMQGREKARLSLPPHSPTKNRRLACQTKVLGDVKVKKYNKMWGQGDETLWTERG</sequence>
<dbReference type="InterPro" id="IPR001041">
    <property type="entry name" value="2Fe-2S_ferredoxin-type"/>
</dbReference>
<comment type="similarity">
    <text evidence="1">Belongs to the adrenodoxin/putidaredoxin family.</text>
</comment>
<keyword evidence="2" id="KW-0001">2Fe-2S</keyword>
<keyword evidence="5" id="KW-0411">Iron-sulfur</keyword>
<dbReference type="CDD" id="cd00207">
    <property type="entry name" value="fer2"/>
    <property type="match status" value="1"/>
</dbReference>
<proteinExistence type="inferred from homology"/>
<dbReference type="GO" id="GO:0046872">
    <property type="term" value="F:metal ion binding"/>
    <property type="evidence" value="ECO:0007669"/>
    <property type="project" value="UniProtKB-KW"/>
</dbReference>
<evidence type="ECO:0000256" key="6">
    <source>
        <dbReference type="ARBA" id="ARBA00034078"/>
    </source>
</evidence>
<evidence type="ECO:0000256" key="3">
    <source>
        <dbReference type="ARBA" id="ARBA00022723"/>
    </source>
</evidence>
<gene>
    <name evidence="8" type="ORF">HCG48_18425</name>
</gene>
<keyword evidence="4" id="KW-0408">Iron</keyword>
<dbReference type="RefSeq" id="WP_168570455.1">
    <property type="nucleotide sequence ID" value="NZ_CP051167.1"/>
</dbReference>
<evidence type="ECO:0000256" key="4">
    <source>
        <dbReference type="ARBA" id="ARBA00023004"/>
    </source>
</evidence>
<name>A0A6H1U1I1_9CYAN</name>
<dbReference type="PROSITE" id="PS51085">
    <property type="entry name" value="2FE2S_FER_2"/>
    <property type="match status" value="1"/>
</dbReference>
<dbReference type="GO" id="GO:0140647">
    <property type="term" value="P:P450-containing electron transport chain"/>
    <property type="evidence" value="ECO:0007669"/>
    <property type="project" value="InterPro"/>
</dbReference>
<feature type="domain" description="2Fe-2S ferredoxin-type" evidence="7">
    <location>
        <begin position="1"/>
        <end position="99"/>
    </location>
</feature>
<dbReference type="PANTHER" id="PTHR23426">
    <property type="entry name" value="FERREDOXIN/ADRENODOXIN"/>
    <property type="match status" value="1"/>
</dbReference>
<organism evidence="8 9">
    <name type="scientific">Oxynema aestuarii AP17</name>
    <dbReference type="NCBI Taxonomy" id="2064643"/>
    <lineage>
        <taxon>Bacteria</taxon>
        <taxon>Bacillati</taxon>
        <taxon>Cyanobacteriota</taxon>
        <taxon>Cyanophyceae</taxon>
        <taxon>Oscillatoriophycideae</taxon>
        <taxon>Oscillatoriales</taxon>
        <taxon>Oscillatoriaceae</taxon>
        <taxon>Oxynema</taxon>
        <taxon>Oxynema aestuarii</taxon>
    </lineage>
</organism>
<keyword evidence="3" id="KW-0479">Metal-binding</keyword>
<dbReference type="Pfam" id="PF00111">
    <property type="entry name" value="Fer2"/>
    <property type="match status" value="1"/>
</dbReference>
<dbReference type="GO" id="GO:0051537">
    <property type="term" value="F:2 iron, 2 sulfur cluster binding"/>
    <property type="evidence" value="ECO:0007669"/>
    <property type="project" value="UniProtKB-KW"/>
</dbReference>
<evidence type="ECO:0000313" key="9">
    <source>
        <dbReference type="Proteomes" id="UP000500857"/>
    </source>
</evidence>
<dbReference type="GO" id="GO:0009055">
    <property type="term" value="F:electron transfer activity"/>
    <property type="evidence" value="ECO:0007669"/>
    <property type="project" value="TreeGrafter"/>
</dbReference>
<dbReference type="SUPFAM" id="SSF54292">
    <property type="entry name" value="2Fe-2S ferredoxin-like"/>
    <property type="match status" value="1"/>
</dbReference>
<evidence type="ECO:0000256" key="1">
    <source>
        <dbReference type="ARBA" id="ARBA00010914"/>
    </source>
</evidence>
<dbReference type="PANTHER" id="PTHR23426:SF65">
    <property type="entry name" value="FERREDOXIN-2, MITOCHONDRIAL"/>
    <property type="match status" value="1"/>
</dbReference>
<dbReference type="AlphaFoldDB" id="A0A6H1U1I1"/>
<dbReference type="InterPro" id="IPR012675">
    <property type="entry name" value="Beta-grasp_dom_sf"/>
</dbReference>
<evidence type="ECO:0000256" key="5">
    <source>
        <dbReference type="ARBA" id="ARBA00023014"/>
    </source>
</evidence>
<comment type="cofactor">
    <cofactor evidence="6">
        <name>[2Fe-2S] cluster</name>
        <dbReference type="ChEBI" id="CHEBI:190135"/>
    </cofactor>
</comment>
<dbReference type="Gene3D" id="3.10.20.30">
    <property type="match status" value="1"/>
</dbReference>
<reference evidence="8 9" key="1">
    <citation type="submission" date="2020-04" db="EMBL/GenBank/DDBJ databases">
        <authorList>
            <person name="Basu S."/>
            <person name="Maruthanayagam V."/>
            <person name="Chakraborty S."/>
            <person name="Pramanik A."/>
            <person name="Mukherjee J."/>
            <person name="Brink B."/>
        </authorList>
    </citation>
    <scope>NUCLEOTIDE SEQUENCE [LARGE SCALE GENOMIC DNA]</scope>
    <source>
        <strain evidence="8 9">AP17</strain>
    </source>
</reference>
<evidence type="ECO:0000259" key="7">
    <source>
        <dbReference type="PROSITE" id="PS51085"/>
    </source>
</evidence>
<dbReference type="InterPro" id="IPR001055">
    <property type="entry name" value="Adrenodoxin-like"/>
</dbReference>
<evidence type="ECO:0000313" key="8">
    <source>
        <dbReference type="EMBL" id="QIZ72306.1"/>
    </source>
</evidence>
<dbReference type="Proteomes" id="UP000500857">
    <property type="component" value="Chromosome"/>
</dbReference>
<keyword evidence="9" id="KW-1185">Reference proteome</keyword>
<accession>A0A6H1U1I1</accession>
<dbReference type="InterPro" id="IPR036010">
    <property type="entry name" value="2Fe-2S_ferredoxin-like_sf"/>
</dbReference>